<dbReference type="Pfam" id="PF01764">
    <property type="entry name" value="Lipase_3"/>
    <property type="match status" value="1"/>
</dbReference>
<dbReference type="AlphaFoldDB" id="A0A811LDI1"/>
<comment type="caution">
    <text evidence="3">The sequence shown here is derived from an EMBL/GenBank/DDBJ whole genome shotgun (WGS) entry which is preliminary data.</text>
</comment>
<sequence length="293" mass="33543">MIKQPLLLLLFLCSPLAYAKYKDYSDPLARRLLVLASSAYSPTPHDCLGNRFENAELIERFEIHCDLSENNTCSGYIALLHQDRVIAVVFRGTTSKDQLGLEGVSGFFERGYFQEMGRVNRYFQDAFEKIWDGGMGKRFDEISQNYPDYDLWVTGHSLGGALASLASAHIVSSKPKYTDQNSAHYSFGQPRVGDEQFSSSHSKLIPWYYRVTHAHDIVVGLFPAYLGYQHHVNEVWYNNAMLPGDSYKICRKPWDWKCIKVPIPLPNMIDHRHYFNVKITTYGKTGCLKEIHA</sequence>
<reference evidence="3" key="1">
    <citation type="submission" date="2020-09" db="EMBL/GenBank/DDBJ databases">
        <authorList>
            <person name="Kikuchi T."/>
        </authorList>
    </citation>
    <scope>NUCLEOTIDE SEQUENCE</scope>
    <source>
        <strain evidence="3">SH1</strain>
    </source>
</reference>
<dbReference type="GO" id="GO:0006629">
    <property type="term" value="P:lipid metabolic process"/>
    <property type="evidence" value="ECO:0007669"/>
    <property type="project" value="InterPro"/>
</dbReference>
<organism evidence="3 4">
    <name type="scientific">Bursaphelenchus okinawaensis</name>
    <dbReference type="NCBI Taxonomy" id="465554"/>
    <lineage>
        <taxon>Eukaryota</taxon>
        <taxon>Metazoa</taxon>
        <taxon>Ecdysozoa</taxon>
        <taxon>Nematoda</taxon>
        <taxon>Chromadorea</taxon>
        <taxon>Rhabditida</taxon>
        <taxon>Tylenchina</taxon>
        <taxon>Tylenchomorpha</taxon>
        <taxon>Aphelenchoidea</taxon>
        <taxon>Aphelenchoididae</taxon>
        <taxon>Bursaphelenchus</taxon>
    </lineage>
</organism>
<dbReference type="InterPro" id="IPR002921">
    <property type="entry name" value="Fungal_lipase-type"/>
</dbReference>
<dbReference type="Proteomes" id="UP000783686">
    <property type="component" value="Unassembled WGS sequence"/>
</dbReference>
<evidence type="ECO:0000313" key="3">
    <source>
        <dbReference type="EMBL" id="CAD5226219.1"/>
    </source>
</evidence>
<dbReference type="EMBL" id="CAJFCW020000005">
    <property type="protein sequence ID" value="CAG9121918.1"/>
    <property type="molecule type" value="Genomic_DNA"/>
</dbReference>
<dbReference type="Gene3D" id="3.40.50.1820">
    <property type="entry name" value="alpha/beta hydrolase"/>
    <property type="match status" value="1"/>
</dbReference>
<proteinExistence type="predicted"/>
<keyword evidence="1" id="KW-0732">Signal</keyword>
<gene>
    <name evidence="3" type="ORF">BOKJ2_LOCUS11968</name>
</gene>
<name>A0A811LDI1_9BILA</name>
<evidence type="ECO:0000259" key="2">
    <source>
        <dbReference type="Pfam" id="PF01764"/>
    </source>
</evidence>
<dbReference type="SUPFAM" id="SSF53474">
    <property type="entry name" value="alpha/beta-Hydrolases"/>
    <property type="match status" value="1"/>
</dbReference>
<dbReference type="PANTHER" id="PTHR45908">
    <property type="entry name" value="PROTEIN CBG11750-RELATED"/>
    <property type="match status" value="1"/>
</dbReference>
<protein>
    <recommendedName>
        <fullName evidence="2">Fungal lipase-type domain-containing protein</fullName>
    </recommendedName>
</protein>
<dbReference type="Proteomes" id="UP000614601">
    <property type="component" value="Unassembled WGS sequence"/>
</dbReference>
<dbReference type="InterPro" id="IPR029058">
    <property type="entry name" value="AB_hydrolase_fold"/>
</dbReference>
<evidence type="ECO:0000256" key="1">
    <source>
        <dbReference type="SAM" id="SignalP"/>
    </source>
</evidence>
<evidence type="ECO:0000313" key="4">
    <source>
        <dbReference type="Proteomes" id="UP000614601"/>
    </source>
</evidence>
<feature type="domain" description="Fungal lipase-type" evidence="2">
    <location>
        <begin position="88"/>
        <end position="223"/>
    </location>
</feature>
<dbReference type="CDD" id="cd00519">
    <property type="entry name" value="Lipase_3"/>
    <property type="match status" value="1"/>
</dbReference>
<feature type="signal peptide" evidence="1">
    <location>
        <begin position="1"/>
        <end position="19"/>
    </location>
</feature>
<dbReference type="OrthoDB" id="5821984at2759"/>
<accession>A0A811LDI1</accession>
<feature type="chain" id="PRO_5035595590" description="Fungal lipase-type domain-containing protein" evidence="1">
    <location>
        <begin position="20"/>
        <end position="293"/>
    </location>
</feature>
<keyword evidence="4" id="KW-1185">Reference proteome</keyword>
<dbReference type="EMBL" id="CAJFDH010000005">
    <property type="protein sequence ID" value="CAD5226219.1"/>
    <property type="molecule type" value="Genomic_DNA"/>
</dbReference>